<dbReference type="RefSeq" id="WP_006987918.1">
    <property type="nucleotide sequence ID" value="NZ_JH594606.1"/>
</dbReference>
<reference evidence="2" key="1">
    <citation type="journal article" date="2012" name="Stand. Genomic Sci.">
        <title>Genome sequence of the Antarctic rhodopsins-containing flavobacterium Gillisia limnaea type strain (R-8282(T)).</title>
        <authorList>
            <person name="Riedel T."/>
            <person name="Held B."/>
            <person name="Nolan M."/>
            <person name="Lucas S."/>
            <person name="Lapidus A."/>
            <person name="Tice H."/>
            <person name="Del Rio T.G."/>
            <person name="Cheng J.F."/>
            <person name="Han C."/>
            <person name="Tapia R."/>
            <person name="Goodwin L.A."/>
            <person name="Pitluck S."/>
            <person name="Liolios K."/>
            <person name="Mavromatis K."/>
            <person name="Pagani I."/>
            <person name="Ivanova N."/>
            <person name="Mikhailova N."/>
            <person name="Pati A."/>
            <person name="Chen A."/>
            <person name="Palaniappan K."/>
            <person name="Land M."/>
            <person name="Rohde M."/>
            <person name="Tindall B.J."/>
            <person name="Detter J.C."/>
            <person name="Goker M."/>
            <person name="Bristow J."/>
            <person name="Eisen J.A."/>
            <person name="Markowitz V."/>
            <person name="Hugenholtz P."/>
            <person name="Kyrpides N.C."/>
            <person name="Klenk H.P."/>
            <person name="Woyke T."/>
        </authorList>
    </citation>
    <scope>NUCLEOTIDE SEQUENCE [LARGE SCALE GENOMIC DNA]</scope>
    <source>
        <strain evidence="2">DSM 15749 / LMG 21470 / R-8282</strain>
    </source>
</reference>
<sequence length="274" mass="32487">MDFQITKEEIEAEILRIEQTFLNKLSAYNKIISYCREILESYRKEIRLNDFQDIASEILFFKKQKALPLTYLIYYENRLSIELEIPSAGEAFRQKFIFKMIERTNSFFFAHKNFLQYMALDQEYLDEFYFTRRFTSKNHMINYKNYERDPLFSTSHDLLLSELNSHKFLLQYLNKLSVQVKLSSSLVFEEPIKIKWTTSKVALTELVYALQLSGAINNGNTTLKDLFSIFEILTGLDMGDYHHTFLKLRGRSEPLKFIEKMKNSMLEHMAGLDA</sequence>
<dbReference type="Proteomes" id="UP000003844">
    <property type="component" value="Unassembled WGS sequence"/>
</dbReference>
<accession>H2BTL0</accession>
<dbReference type="STRING" id="865937.Gilli_0908"/>
<dbReference type="AlphaFoldDB" id="H2BTL0"/>
<dbReference type="HOGENOM" id="CLU_079317_0_0_10"/>
<dbReference type="InterPro" id="IPR018534">
    <property type="entry name" value="Tet_reg_excision_RteC"/>
</dbReference>
<organism evidence="1 2">
    <name type="scientific">Gillisia limnaea (strain DSM 15749 / LMG 21470 / R-8282)</name>
    <dbReference type="NCBI Taxonomy" id="865937"/>
    <lineage>
        <taxon>Bacteria</taxon>
        <taxon>Pseudomonadati</taxon>
        <taxon>Bacteroidota</taxon>
        <taxon>Flavobacteriia</taxon>
        <taxon>Flavobacteriales</taxon>
        <taxon>Flavobacteriaceae</taxon>
        <taxon>Gillisia</taxon>
    </lineage>
</organism>
<name>H2BTL0_GILLR</name>
<proteinExistence type="predicted"/>
<keyword evidence="2" id="KW-1185">Reference proteome</keyword>
<dbReference type="eggNOG" id="ENOG502Z8UF">
    <property type="taxonomic scope" value="Bacteria"/>
</dbReference>
<gene>
    <name evidence="1" type="ORF">Gilli_0908</name>
</gene>
<dbReference type="EMBL" id="JH594606">
    <property type="protein sequence ID" value="EHQ01596.1"/>
    <property type="molecule type" value="Genomic_DNA"/>
</dbReference>
<evidence type="ECO:0000313" key="2">
    <source>
        <dbReference type="Proteomes" id="UP000003844"/>
    </source>
</evidence>
<evidence type="ECO:0000313" key="1">
    <source>
        <dbReference type="EMBL" id="EHQ01596.1"/>
    </source>
</evidence>
<protein>
    <submittedName>
        <fullName evidence="1">Tetracycline regulation of excision, RteC</fullName>
    </submittedName>
</protein>
<dbReference type="Pfam" id="PF09357">
    <property type="entry name" value="RteC"/>
    <property type="match status" value="1"/>
</dbReference>